<protein>
    <recommendedName>
        <fullName evidence="4">Polysaccharide biosynthesis protein C-terminal domain-containing protein</fullName>
    </recommendedName>
</protein>
<evidence type="ECO:0000256" key="1">
    <source>
        <dbReference type="SAM" id="Phobius"/>
    </source>
</evidence>
<keyword evidence="3" id="KW-1185">Reference proteome</keyword>
<feature type="transmembrane region" description="Helical" evidence="1">
    <location>
        <begin position="31"/>
        <end position="58"/>
    </location>
</feature>
<evidence type="ECO:0008006" key="4">
    <source>
        <dbReference type="Google" id="ProtNLM"/>
    </source>
</evidence>
<evidence type="ECO:0000313" key="3">
    <source>
        <dbReference type="Proteomes" id="UP000635885"/>
    </source>
</evidence>
<reference evidence="3" key="1">
    <citation type="journal article" date="2019" name="Int. J. Syst. Evol. Microbiol.">
        <title>The Global Catalogue of Microorganisms (GCM) 10K type strain sequencing project: providing services to taxonomists for standard genome sequencing and annotation.</title>
        <authorList>
            <consortium name="The Broad Institute Genomics Platform"/>
            <consortium name="The Broad Institute Genome Sequencing Center for Infectious Disease"/>
            <person name="Wu L."/>
            <person name="Ma J."/>
        </authorList>
    </citation>
    <scope>NUCLEOTIDE SEQUENCE [LARGE SCALE GENOMIC DNA]</scope>
    <source>
        <strain evidence="3">CGMCC 1.12479</strain>
    </source>
</reference>
<sequence>MVALINQQVLHGLGFSYITLKQEILKSIVRFVFILISINFGIVWIAIGELIATAFNFFVNAYPLEKILKFGFIHQLKEIKIIFISSLIATLICYFLINLFEDIYLKLLFSPFVLSLIYLMFLELFKQQDYLLLRNKVINRFF</sequence>
<feature type="transmembrane region" description="Helical" evidence="1">
    <location>
        <begin position="103"/>
        <end position="125"/>
    </location>
</feature>
<keyword evidence="1" id="KW-1133">Transmembrane helix</keyword>
<dbReference type="EMBL" id="BMFD01000004">
    <property type="protein sequence ID" value="GGC36985.1"/>
    <property type="molecule type" value="Genomic_DNA"/>
</dbReference>
<comment type="caution">
    <text evidence="2">The sequence shown here is derived from an EMBL/GenBank/DDBJ whole genome shotgun (WGS) entry which is preliminary data.</text>
</comment>
<accession>A0ABQ1MCJ1</accession>
<feature type="transmembrane region" description="Helical" evidence="1">
    <location>
        <begin position="79"/>
        <end position="97"/>
    </location>
</feature>
<proteinExistence type="predicted"/>
<gene>
    <name evidence="2" type="ORF">GCM10010993_14810</name>
</gene>
<evidence type="ECO:0000313" key="2">
    <source>
        <dbReference type="EMBL" id="GGC36985.1"/>
    </source>
</evidence>
<dbReference type="Proteomes" id="UP000635885">
    <property type="component" value="Unassembled WGS sequence"/>
</dbReference>
<keyword evidence="1" id="KW-0812">Transmembrane</keyword>
<name>A0ABQ1MCJ1_9BACT</name>
<organism evidence="2 3">
    <name type="scientific">Belliella aquatica</name>
    <dbReference type="NCBI Taxonomy" id="1323734"/>
    <lineage>
        <taxon>Bacteria</taxon>
        <taxon>Pseudomonadati</taxon>
        <taxon>Bacteroidota</taxon>
        <taxon>Cytophagia</taxon>
        <taxon>Cytophagales</taxon>
        <taxon>Cyclobacteriaceae</taxon>
        <taxon>Belliella</taxon>
    </lineage>
</organism>
<keyword evidence="1" id="KW-0472">Membrane</keyword>